<sequence length="312" mass="34624">MPLVSALIPTYNRADRVGGAIDSALAQTHDELEVVVVNDGSTDDTRAVLAEYADDDRVRVRHNEENRGIAATFDRAAEVANGEYLGILGDDDRWRPEKTARQLDRFAQLNDDYGIVYAGGVRVDDDGQTLTEVHPTVHGNCYPEILTEFPLAPHSSHLLRASCLEAVGGFDTNFPEAVDWEVNIRLAREFRVAYVDEILVERQFHGGNVSGGALTGDPAYQVAARDRIWRKFREELRAHPETERRFAATHEKHRGRVAVGDRDRRRATAHFLAASWLDPSVEHLGSLAAATIHPRLYDALAGRETSPAEVLG</sequence>
<dbReference type="SUPFAM" id="SSF53448">
    <property type="entry name" value="Nucleotide-diphospho-sugar transferases"/>
    <property type="match status" value="1"/>
</dbReference>
<dbReference type="Gene3D" id="3.90.550.10">
    <property type="entry name" value="Spore Coat Polysaccharide Biosynthesis Protein SpsA, Chain A"/>
    <property type="match status" value="1"/>
</dbReference>
<dbReference type="PANTHER" id="PTHR43685:SF11">
    <property type="entry name" value="GLYCOSYLTRANSFERASE TAGX-RELATED"/>
    <property type="match status" value="1"/>
</dbReference>
<dbReference type="GO" id="GO:0016740">
    <property type="term" value="F:transferase activity"/>
    <property type="evidence" value="ECO:0007669"/>
    <property type="project" value="UniProtKB-KW"/>
</dbReference>
<proteinExistence type="predicted"/>
<dbReference type="OrthoDB" id="46222at2157"/>
<dbReference type="EMBL" id="QJOW01000001">
    <property type="protein sequence ID" value="KAB7518009.1"/>
    <property type="molecule type" value="Genomic_DNA"/>
</dbReference>
<evidence type="ECO:0000259" key="1">
    <source>
        <dbReference type="Pfam" id="PF00535"/>
    </source>
</evidence>
<evidence type="ECO:0000313" key="3">
    <source>
        <dbReference type="Proteomes" id="UP000326302"/>
    </source>
</evidence>
<dbReference type="RefSeq" id="WP_152118911.1">
    <property type="nucleotide sequence ID" value="NZ_QJOW01000001.1"/>
</dbReference>
<dbReference type="PANTHER" id="PTHR43685">
    <property type="entry name" value="GLYCOSYLTRANSFERASE"/>
    <property type="match status" value="1"/>
</dbReference>
<dbReference type="AlphaFoldDB" id="A0A5N5UH14"/>
<name>A0A5N5UH14_9EURY</name>
<feature type="domain" description="Glycosyltransferase 2-like" evidence="1">
    <location>
        <begin position="5"/>
        <end position="125"/>
    </location>
</feature>
<comment type="caution">
    <text evidence="2">The sequence shown here is derived from an EMBL/GenBank/DDBJ whole genome shotgun (WGS) entry which is preliminary data.</text>
</comment>
<protein>
    <submittedName>
        <fullName evidence="2">Glycosyltransferase</fullName>
    </submittedName>
</protein>
<accession>A0A5N5UH14</accession>
<gene>
    <name evidence="2" type="ORF">DMP03_01190</name>
</gene>
<reference evidence="2 3" key="1">
    <citation type="submission" date="2019-10" db="EMBL/GenBank/DDBJ databases">
        <title>Unraveling microbial dark matter from salterns through culturing: the case of the genus Halosegnis.</title>
        <authorList>
            <person name="Duran-Viseras A."/>
            <person name="Andrei A.-S."/>
            <person name="Vera-Gargallo B."/>
            <person name="Ghai R."/>
            <person name="Sanchez-Porro C."/>
            <person name="Ventosa A."/>
        </authorList>
    </citation>
    <scope>NUCLEOTIDE SEQUENCE [LARGE SCALE GENOMIC DNA]</scope>
    <source>
        <strain evidence="2 3">F17-44</strain>
    </source>
</reference>
<keyword evidence="2" id="KW-0808">Transferase</keyword>
<dbReference type="Proteomes" id="UP000326302">
    <property type="component" value="Unassembled WGS sequence"/>
</dbReference>
<dbReference type="InterPro" id="IPR029044">
    <property type="entry name" value="Nucleotide-diphossugar_trans"/>
</dbReference>
<dbReference type="Pfam" id="PF00535">
    <property type="entry name" value="Glycos_transf_2"/>
    <property type="match status" value="1"/>
</dbReference>
<dbReference type="InterPro" id="IPR001173">
    <property type="entry name" value="Glyco_trans_2-like"/>
</dbReference>
<evidence type="ECO:0000313" key="2">
    <source>
        <dbReference type="EMBL" id="KAB7518009.1"/>
    </source>
</evidence>
<dbReference type="InterPro" id="IPR050834">
    <property type="entry name" value="Glycosyltransf_2"/>
</dbReference>
<organism evidence="2 3">
    <name type="scientific">Halosegnis rubeus</name>
    <dbReference type="NCBI Taxonomy" id="2212850"/>
    <lineage>
        <taxon>Archaea</taxon>
        <taxon>Methanobacteriati</taxon>
        <taxon>Methanobacteriota</taxon>
        <taxon>Stenosarchaea group</taxon>
        <taxon>Halobacteria</taxon>
        <taxon>Halobacteriales</taxon>
        <taxon>Natronomonadaceae</taxon>
        <taxon>Halosegnis</taxon>
    </lineage>
</organism>